<dbReference type="PROSITE" id="PS50865">
    <property type="entry name" value="ZF_MYND_2"/>
    <property type="match status" value="1"/>
</dbReference>
<evidence type="ECO:0000256" key="4">
    <source>
        <dbReference type="PROSITE-ProRule" id="PRU00134"/>
    </source>
</evidence>
<dbReference type="Gene3D" id="1.10.220.160">
    <property type="match status" value="1"/>
</dbReference>
<dbReference type="STRING" id="103827.A0A0N5D1I3"/>
<gene>
    <name evidence="6" type="ORF">TCLT_LOCUS6699</name>
</gene>
<keyword evidence="7" id="KW-1185">Reference proteome</keyword>
<dbReference type="AlphaFoldDB" id="A0A0N5D1I3"/>
<dbReference type="EMBL" id="UYYF01004436">
    <property type="protein sequence ID" value="VDN04075.1"/>
    <property type="molecule type" value="Genomic_DNA"/>
</dbReference>
<dbReference type="Proteomes" id="UP000276776">
    <property type="component" value="Unassembled WGS sequence"/>
</dbReference>
<dbReference type="SUPFAM" id="SSF82199">
    <property type="entry name" value="SET domain"/>
    <property type="match status" value="1"/>
</dbReference>
<dbReference type="WBParaSite" id="TCLT_0000671001-mRNA-1">
    <property type="protein sequence ID" value="TCLT_0000671001-mRNA-1"/>
    <property type="gene ID" value="TCLT_0000671001"/>
</dbReference>
<evidence type="ECO:0000313" key="6">
    <source>
        <dbReference type="EMBL" id="VDN04075.1"/>
    </source>
</evidence>
<reference evidence="8" key="1">
    <citation type="submission" date="2017-02" db="UniProtKB">
        <authorList>
            <consortium name="WormBaseParasite"/>
        </authorList>
    </citation>
    <scope>IDENTIFICATION</scope>
</reference>
<dbReference type="PANTHER" id="PTHR12197:SF251">
    <property type="entry name" value="EG:BACR7C10.4 PROTEIN"/>
    <property type="match status" value="1"/>
</dbReference>
<dbReference type="InterPro" id="IPR002893">
    <property type="entry name" value="Znf_MYND"/>
</dbReference>
<evidence type="ECO:0000256" key="1">
    <source>
        <dbReference type="ARBA" id="ARBA00022723"/>
    </source>
</evidence>
<name>A0A0N5D1I3_THECL</name>
<dbReference type="PROSITE" id="PS01360">
    <property type="entry name" value="ZF_MYND_1"/>
    <property type="match status" value="1"/>
</dbReference>
<dbReference type="Gene3D" id="6.10.140.2220">
    <property type="match status" value="1"/>
</dbReference>
<dbReference type="SUPFAM" id="SSF144232">
    <property type="entry name" value="HIT/MYND zinc finger-like"/>
    <property type="match status" value="1"/>
</dbReference>
<accession>A0A0N5D1I3</accession>
<keyword evidence="1" id="KW-0479">Metal-binding</keyword>
<evidence type="ECO:0000256" key="3">
    <source>
        <dbReference type="ARBA" id="ARBA00022833"/>
    </source>
</evidence>
<dbReference type="GO" id="GO:0005634">
    <property type="term" value="C:nucleus"/>
    <property type="evidence" value="ECO:0007669"/>
    <property type="project" value="TreeGrafter"/>
</dbReference>
<keyword evidence="2 4" id="KW-0863">Zinc-finger</keyword>
<dbReference type="PANTHER" id="PTHR12197">
    <property type="entry name" value="HISTONE-LYSINE N-METHYLTRANSFERASE SMYD"/>
    <property type="match status" value="1"/>
</dbReference>
<dbReference type="OrthoDB" id="265717at2759"/>
<dbReference type="OMA" id="QEFKLAY"/>
<keyword evidence="3" id="KW-0862">Zinc</keyword>
<dbReference type="Gene3D" id="2.170.270.10">
    <property type="entry name" value="SET domain"/>
    <property type="match status" value="1"/>
</dbReference>
<dbReference type="InterPro" id="IPR050869">
    <property type="entry name" value="H3K4_H4K5_MeTrfase"/>
</dbReference>
<sequence>MDETATLLLIEEQPLAHVVESQFTSQICAYCMEPIWERICEDKLKRCSGCKFSHYCGLNCQKKDWPIHKKECSYLSRVAPLVPGSIPRLIGRIITTLKQNGDKPSFNGRSFASLTTHAEDFKRDKKERSAFESIVHVIRHYFLPNQMPSKSELFDIFCKIVVNAFKITDSCLQEIGTGLYLGLSVLDHSCKPDAFVIFNGTKAALRSLRSNTEYSDKLRISYIDISFPKCERQKNLESHYRFTCDCEVCQNIDLDRQKFSLRCKNCRDGYCPYNQKYVHSRTKLPCKVCGAKSYYDLDEIQDISEKFKSDEWSKKSLDEQMDLYCSLEKILSPFNIYLRKLAENIVSAAVEEEKYDVAIKYKEKTLLSFITFFPENYPCLSVWMFSYAKLLNLEKSEKYFGVLRKAFQMICKSYGSESKFASVAAQVMSYVREPCPQHHS</sequence>
<dbReference type="InterPro" id="IPR046341">
    <property type="entry name" value="SET_dom_sf"/>
</dbReference>
<evidence type="ECO:0000313" key="7">
    <source>
        <dbReference type="Proteomes" id="UP000276776"/>
    </source>
</evidence>
<organism evidence="8">
    <name type="scientific">Thelazia callipaeda</name>
    <name type="common">Oriental eyeworm</name>
    <name type="synonym">Parasitic nematode</name>
    <dbReference type="NCBI Taxonomy" id="103827"/>
    <lineage>
        <taxon>Eukaryota</taxon>
        <taxon>Metazoa</taxon>
        <taxon>Ecdysozoa</taxon>
        <taxon>Nematoda</taxon>
        <taxon>Chromadorea</taxon>
        <taxon>Rhabditida</taxon>
        <taxon>Spirurina</taxon>
        <taxon>Spiruromorpha</taxon>
        <taxon>Thelazioidea</taxon>
        <taxon>Thelaziidae</taxon>
        <taxon>Thelazia</taxon>
    </lineage>
</organism>
<reference evidence="6 7" key="2">
    <citation type="submission" date="2018-11" db="EMBL/GenBank/DDBJ databases">
        <authorList>
            <consortium name="Pathogen Informatics"/>
        </authorList>
    </citation>
    <scope>NUCLEOTIDE SEQUENCE [LARGE SCALE GENOMIC DNA]</scope>
</reference>
<proteinExistence type="predicted"/>
<evidence type="ECO:0000256" key="2">
    <source>
        <dbReference type="ARBA" id="ARBA00022771"/>
    </source>
</evidence>
<evidence type="ECO:0000259" key="5">
    <source>
        <dbReference type="PROSITE" id="PS50865"/>
    </source>
</evidence>
<dbReference type="GO" id="GO:0008270">
    <property type="term" value="F:zinc ion binding"/>
    <property type="evidence" value="ECO:0007669"/>
    <property type="project" value="UniProtKB-KW"/>
</dbReference>
<dbReference type="Pfam" id="PF01753">
    <property type="entry name" value="zf-MYND"/>
    <property type="match status" value="1"/>
</dbReference>
<evidence type="ECO:0000313" key="8">
    <source>
        <dbReference type="WBParaSite" id="TCLT_0000671001-mRNA-1"/>
    </source>
</evidence>
<protein>
    <submittedName>
        <fullName evidence="8">MYND-type domain-containing protein</fullName>
    </submittedName>
</protein>
<feature type="domain" description="MYND-type" evidence="5">
    <location>
        <begin position="28"/>
        <end position="72"/>
    </location>
</feature>